<dbReference type="PROSITE" id="PS51257">
    <property type="entry name" value="PROKAR_LIPOPROTEIN"/>
    <property type="match status" value="1"/>
</dbReference>
<name>A0A176XCX3_AGRTU</name>
<feature type="signal peptide" evidence="2">
    <location>
        <begin position="1"/>
        <end position="18"/>
    </location>
</feature>
<sequence length="63" mass="6979">MLRTALTFGLLTATIALAGCQTWESPYRGSQWRMDQVMDGDPYRAGDGNHGGNDSYSNVVIRR</sequence>
<evidence type="ECO:0000313" key="3">
    <source>
        <dbReference type="EMBL" id="OAE47171.1"/>
    </source>
</evidence>
<feature type="chain" id="PRO_5008053301" description="Lipoprotein" evidence="2">
    <location>
        <begin position="19"/>
        <end position="63"/>
    </location>
</feature>
<proteinExistence type="predicted"/>
<dbReference type="EMBL" id="LXPS01000011">
    <property type="protein sequence ID" value="OAE47171.1"/>
    <property type="molecule type" value="Genomic_DNA"/>
</dbReference>
<evidence type="ECO:0000313" key="4">
    <source>
        <dbReference type="Proteomes" id="UP000077098"/>
    </source>
</evidence>
<comment type="caution">
    <text evidence="3">The sequence shown here is derived from an EMBL/GenBank/DDBJ whole genome shotgun (WGS) entry which is preliminary data.</text>
</comment>
<organism evidence="3 4">
    <name type="scientific">Agrobacterium tumefaciens</name>
    <dbReference type="NCBI Taxonomy" id="358"/>
    <lineage>
        <taxon>Bacteria</taxon>
        <taxon>Pseudomonadati</taxon>
        <taxon>Pseudomonadota</taxon>
        <taxon>Alphaproteobacteria</taxon>
        <taxon>Hyphomicrobiales</taxon>
        <taxon>Rhizobiaceae</taxon>
        <taxon>Rhizobium/Agrobacterium group</taxon>
        <taxon>Agrobacterium</taxon>
        <taxon>Agrobacterium tumefaciens complex</taxon>
    </lineage>
</organism>
<keyword evidence="2" id="KW-0732">Signal</keyword>
<dbReference type="RefSeq" id="WP_063948946.1">
    <property type="nucleotide sequence ID" value="NZ_CP072308.1"/>
</dbReference>
<protein>
    <recommendedName>
        <fullName evidence="5">Lipoprotein</fullName>
    </recommendedName>
</protein>
<evidence type="ECO:0008006" key="5">
    <source>
        <dbReference type="Google" id="ProtNLM"/>
    </source>
</evidence>
<feature type="compositionally biased region" description="Polar residues" evidence="1">
    <location>
        <begin position="52"/>
        <end position="63"/>
    </location>
</feature>
<accession>A0A176XCX3</accession>
<gene>
    <name evidence="3" type="ORF">A7J57_14165</name>
</gene>
<dbReference type="AlphaFoldDB" id="A0A176XCX3"/>
<evidence type="ECO:0000256" key="1">
    <source>
        <dbReference type="SAM" id="MobiDB-lite"/>
    </source>
</evidence>
<reference evidence="3 4" key="1">
    <citation type="submission" date="2016-05" db="EMBL/GenBank/DDBJ databases">
        <authorList>
            <person name="Lavstsen T."/>
            <person name="Jespersen J.S."/>
        </authorList>
    </citation>
    <scope>NUCLEOTIDE SEQUENCE [LARGE SCALE GENOMIC DNA]</scope>
    <source>
        <strain evidence="3 4">KCJ1736</strain>
    </source>
</reference>
<dbReference type="Proteomes" id="UP000077098">
    <property type="component" value="Unassembled WGS sequence"/>
</dbReference>
<feature type="region of interest" description="Disordered" evidence="1">
    <location>
        <begin position="38"/>
        <end position="63"/>
    </location>
</feature>
<evidence type="ECO:0000256" key="2">
    <source>
        <dbReference type="SAM" id="SignalP"/>
    </source>
</evidence>